<dbReference type="InterPro" id="IPR010290">
    <property type="entry name" value="TM_effector"/>
</dbReference>
<organism evidence="8 9">
    <name type="scientific">Clavibacter michiganensis</name>
    <dbReference type="NCBI Taxonomy" id="28447"/>
    <lineage>
        <taxon>Bacteria</taxon>
        <taxon>Bacillati</taxon>
        <taxon>Actinomycetota</taxon>
        <taxon>Actinomycetes</taxon>
        <taxon>Micrococcales</taxon>
        <taxon>Microbacteriaceae</taxon>
        <taxon>Clavibacter</taxon>
    </lineage>
</organism>
<keyword evidence="6 7" id="KW-0472">Membrane</keyword>
<reference evidence="8 9" key="1">
    <citation type="submission" date="2018-08" db="EMBL/GenBank/DDBJ databases">
        <title>Genome Sequence of Clavibacter michiganensis Subspecies type strains, and the Atypical Peach-Colored Strains Isolated from Tomato.</title>
        <authorList>
            <person name="Osdaghi E."/>
            <person name="Portier P."/>
            <person name="Briand M."/>
            <person name="Jacques M.-A."/>
        </authorList>
    </citation>
    <scope>NUCLEOTIDE SEQUENCE [LARGE SCALE GENOMIC DNA]</scope>
    <source>
        <strain evidence="8 9">CFBP 7493</strain>
    </source>
</reference>
<feature type="transmembrane region" description="Helical" evidence="7">
    <location>
        <begin position="17"/>
        <end position="43"/>
    </location>
</feature>
<dbReference type="GO" id="GO:0005886">
    <property type="term" value="C:plasma membrane"/>
    <property type="evidence" value="ECO:0007669"/>
    <property type="project" value="UniProtKB-SubCell"/>
</dbReference>
<feature type="transmembrane region" description="Helical" evidence="7">
    <location>
        <begin position="390"/>
        <end position="409"/>
    </location>
</feature>
<keyword evidence="2" id="KW-0813">Transport</keyword>
<evidence type="ECO:0000313" key="9">
    <source>
        <dbReference type="Proteomes" id="UP000266298"/>
    </source>
</evidence>
<evidence type="ECO:0000256" key="4">
    <source>
        <dbReference type="ARBA" id="ARBA00022692"/>
    </source>
</evidence>
<dbReference type="CDD" id="cd06173">
    <property type="entry name" value="MFS_MefA_like"/>
    <property type="match status" value="1"/>
</dbReference>
<feature type="transmembrane region" description="Helical" evidence="7">
    <location>
        <begin position="107"/>
        <end position="127"/>
    </location>
</feature>
<comment type="caution">
    <text evidence="8">The sequence shown here is derived from an EMBL/GenBank/DDBJ whole genome shotgun (WGS) entry which is preliminary data.</text>
</comment>
<name>A0A399NSE7_9MICO</name>
<dbReference type="EMBL" id="QWEC01000117">
    <property type="protein sequence ID" value="RII97045.1"/>
    <property type="molecule type" value="Genomic_DNA"/>
</dbReference>
<evidence type="ECO:0000256" key="6">
    <source>
        <dbReference type="ARBA" id="ARBA00023136"/>
    </source>
</evidence>
<evidence type="ECO:0000256" key="5">
    <source>
        <dbReference type="ARBA" id="ARBA00022989"/>
    </source>
</evidence>
<dbReference type="PANTHER" id="PTHR23513:SF6">
    <property type="entry name" value="MAJOR FACILITATOR SUPERFAMILY ASSOCIATED DOMAIN-CONTAINING PROTEIN"/>
    <property type="match status" value="1"/>
</dbReference>
<feature type="transmembrane region" description="Helical" evidence="7">
    <location>
        <begin position="257"/>
        <end position="278"/>
    </location>
</feature>
<dbReference type="InterPro" id="IPR036259">
    <property type="entry name" value="MFS_trans_sf"/>
</dbReference>
<dbReference type="PANTHER" id="PTHR23513">
    <property type="entry name" value="INTEGRAL MEMBRANE EFFLUX PROTEIN-RELATED"/>
    <property type="match status" value="1"/>
</dbReference>
<evidence type="ECO:0000313" key="8">
    <source>
        <dbReference type="EMBL" id="RII97045.1"/>
    </source>
</evidence>
<evidence type="ECO:0000256" key="3">
    <source>
        <dbReference type="ARBA" id="ARBA00022475"/>
    </source>
</evidence>
<keyword evidence="5 7" id="KW-1133">Transmembrane helix</keyword>
<comment type="subcellular location">
    <subcellularLocation>
        <location evidence="1">Cell membrane</location>
        <topology evidence="1">Multi-pass membrane protein</topology>
    </subcellularLocation>
</comment>
<protein>
    <submittedName>
        <fullName evidence="8">MFS transporter</fullName>
    </submittedName>
</protein>
<evidence type="ECO:0000256" key="2">
    <source>
        <dbReference type="ARBA" id="ARBA00022448"/>
    </source>
</evidence>
<gene>
    <name evidence="8" type="ORF">DZF96_08940</name>
</gene>
<dbReference type="RefSeq" id="WP_043583402.1">
    <property type="nucleotide sequence ID" value="NZ_QWEC01000117.1"/>
</dbReference>
<dbReference type="SUPFAM" id="SSF103473">
    <property type="entry name" value="MFS general substrate transporter"/>
    <property type="match status" value="1"/>
</dbReference>
<keyword evidence="4 7" id="KW-0812">Transmembrane</keyword>
<accession>A0A399NSE7</accession>
<keyword evidence="3" id="KW-1003">Cell membrane</keyword>
<evidence type="ECO:0000256" key="7">
    <source>
        <dbReference type="SAM" id="Phobius"/>
    </source>
</evidence>
<evidence type="ECO:0000256" key="1">
    <source>
        <dbReference type="ARBA" id="ARBA00004651"/>
    </source>
</evidence>
<dbReference type="Pfam" id="PF05977">
    <property type="entry name" value="MFS_3"/>
    <property type="match status" value="1"/>
</dbReference>
<dbReference type="Gene3D" id="1.20.1250.20">
    <property type="entry name" value="MFS general substrate transporter like domains"/>
    <property type="match status" value="1"/>
</dbReference>
<proteinExistence type="predicted"/>
<feature type="transmembrane region" description="Helical" evidence="7">
    <location>
        <begin position="233"/>
        <end position="251"/>
    </location>
</feature>
<feature type="transmembrane region" description="Helical" evidence="7">
    <location>
        <begin position="79"/>
        <end position="101"/>
    </location>
</feature>
<dbReference type="Proteomes" id="UP000266298">
    <property type="component" value="Unassembled WGS sequence"/>
</dbReference>
<dbReference type="AlphaFoldDB" id="A0A399NSE7"/>
<sequence>MGDDGTTLRRVPGFRPYWAAATVSSFGTAVSAVAVPVLVVTVLHATPFEVGLVNAAQFLPYALLGLIVGAYVDRFPRKPLLIAASVGRGLCLGVIPVLWVLGVLDLWMTAAALFVFGVLSVVGFAATQSLLPRIVPRPLLLAANARVDQSEAAAQTAGPALGGVLVSIVTAPVAIALDAVSYFVDAVLIARVRVVEHAPTRPAGARLGRDIADGLRWTYGHPALAPLAVSTHLWFLANAAGLTAFAILALRTLALPAAVYGAILAVSGVAMLVGATAAPRLGARFGAGRTIIAARAAYPFAWAAIAVATFGSGTGAPLATVATLFVAFAVQGAAAGCENANEMSLRQTVTPDELLGRMNGTMRSANRTLAAAGAVGGGALMSTVGGGPALLVVVVVFLAAAVVAVCSPLRTLDVR</sequence>
<feature type="transmembrane region" description="Helical" evidence="7">
    <location>
        <begin position="55"/>
        <end position="72"/>
    </location>
</feature>